<reference evidence="1 2" key="1">
    <citation type="submission" date="2015-07" db="EMBL/GenBank/DDBJ databases">
        <title>The genome of Dufourea novaeangliae.</title>
        <authorList>
            <person name="Pan H."/>
            <person name="Kapheim K."/>
        </authorList>
    </citation>
    <scope>NUCLEOTIDE SEQUENCE [LARGE SCALE GENOMIC DNA]</scope>
    <source>
        <strain evidence="1">0120121106</strain>
        <tissue evidence="1">Whole body</tissue>
    </source>
</reference>
<accession>A0A154PBR7</accession>
<organism evidence="1 2">
    <name type="scientific">Dufourea novaeangliae</name>
    <name type="common">Sweat bee</name>
    <dbReference type="NCBI Taxonomy" id="178035"/>
    <lineage>
        <taxon>Eukaryota</taxon>
        <taxon>Metazoa</taxon>
        <taxon>Ecdysozoa</taxon>
        <taxon>Arthropoda</taxon>
        <taxon>Hexapoda</taxon>
        <taxon>Insecta</taxon>
        <taxon>Pterygota</taxon>
        <taxon>Neoptera</taxon>
        <taxon>Endopterygota</taxon>
        <taxon>Hymenoptera</taxon>
        <taxon>Apocrita</taxon>
        <taxon>Aculeata</taxon>
        <taxon>Apoidea</taxon>
        <taxon>Anthophila</taxon>
        <taxon>Halictidae</taxon>
        <taxon>Rophitinae</taxon>
        <taxon>Dufourea</taxon>
    </lineage>
</organism>
<proteinExistence type="predicted"/>
<dbReference type="AlphaFoldDB" id="A0A154PBR7"/>
<evidence type="ECO:0000313" key="2">
    <source>
        <dbReference type="Proteomes" id="UP000076502"/>
    </source>
</evidence>
<name>A0A154PBR7_DUFNO</name>
<sequence length="112" mass="12478">MVQFASVFHVHSKLFLRPSKSHAKIVSRSFTRPVVQELTNFLKIPFALIDVCMLGTARKRTLDIVVTLECSPCISFIGDQMSALTRQRISAQTITPAILAQDFSLKRLSLGS</sequence>
<gene>
    <name evidence="1" type="ORF">WN55_11357</name>
</gene>
<keyword evidence="2" id="KW-1185">Reference proteome</keyword>
<protein>
    <submittedName>
        <fullName evidence="1">Uncharacterized protein</fullName>
    </submittedName>
</protein>
<dbReference type="Proteomes" id="UP000076502">
    <property type="component" value="Unassembled WGS sequence"/>
</dbReference>
<dbReference type="EMBL" id="KQ434857">
    <property type="protein sequence ID" value="KZC08854.1"/>
    <property type="molecule type" value="Genomic_DNA"/>
</dbReference>
<evidence type="ECO:0000313" key="1">
    <source>
        <dbReference type="EMBL" id="KZC08854.1"/>
    </source>
</evidence>